<protein>
    <recommendedName>
        <fullName evidence="3">Repeat domain-containing protein</fullName>
    </recommendedName>
</protein>
<dbReference type="Proteomes" id="UP000199400">
    <property type="component" value="Unassembled WGS sequence"/>
</dbReference>
<dbReference type="InterPro" id="IPR028994">
    <property type="entry name" value="Integrin_alpha_N"/>
</dbReference>
<evidence type="ECO:0000313" key="2">
    <source>
        <dbReference type="Proteomes" id="UP000199400"/>
    </source>
</evidence>
<keyword evidence="2" id="KW-1185">Reference proteome</keyword>
<gene>
    <name evidence="1" type="ORF">SAMN02745121_06699</name>
</gene>
<proteinExistence type="predicted"/>
<dbReference type="SUPFAM" id="SSF69318">
    <property type="entry name" value="Integrin alpha N-terminal domain"/>
    <property type="match status" value="1"/>
</dbReference>
<sequence length="196" mass="20463">MSGAAAKVVGRAVAACPGVTSPEPTLVIDAPAEALRGDAVVPTSLKDGLVYVTPTPPAEVDRDAPRELRARIAEAIAAAAPGLKAIKPRIDQRTRLDLDGDGSPDEVVAAVVPDPRDEEADLRFSGLFLVPPAGAPVLLRSRTGTRERYALLGALDLDGDGPRELYLNTYGDDGFSLSLESRGPDGLKTLGRWACG</sequence>
<dbReference type="EMBL" id="FOMX01000027">
    <property type="protein sequence ID" value="SFF05859.1"/>
    <property type="molecule type" value="Genomic_DNA"/>
</dbReference>
<reference evidence="2" key="1">
    <citation type="submission" date="2016-10" db="EMBL/GenBank/DDBJ databases">
        <authorList>
            <person name="Varghese N."/>
            <person name="Submissions S."/>
        </authorList>
    </citation>
    <scope>NUCLEOTIDE SEQUENCE [LARGE SCALE GENOMIC DNA]</scope>
    <source>
        <strain evidence="2">ATCC 25963</strain>
    </source>
</reference>
<name>A0A1I2FM12_9BACT</name>
<evidence type="ECO:0000313" key="1">
    <source>
        <dbReference type="EMBL" id="SFF05859.1"/>
    </source>
</evidence>
<dbReference type="AlphaFoldDB" id="A0A1I2FM12"/>
<organism evidence="1 2">
    <name type="scientific">Nannocystis exedens</name>
    <dbReference type="NCBI Taxonomy" id="54"/>
    <lineage>
        <taxon>Bacteria</taxon>
        <taxon>Pseudomonadati</taxon>
        <taxon>Myxococcota</taxon>
        <taxon>Polyangia</taxon>
        <taxon>Nannocystales</taxon>
        <taxon>Nannocystaceae</taxon>
        <taxon>Nannocystis</taxon>
    </lineage>
</organism>
<evidence type="ECO:0008006" key="3">
    <source>
        <dbReference type="Google" id="ProtNLM"/>
    </source>
</evidence>
<accession>A0A1I2FM12</accession>